<dbReference type="PROSITE" id="PS51186">
    <property type="entry name" value="GNAT"/>
    <property type="match status" value="1"/>
</dbReference>
<dbReference type="OrthoDB" id="4966223at2"/>
<reference evidence="2 3" key="1">
    <citation type="submission" date="2018-01" db="EMBL/GenBank/DDBJ databases">
        <title>Whole genome analyses suggest that Burkholderia sensu lato contains two further novel genera in the rhizoxinica-symbiotica group Mycetohabitans gen. nov., and Trinickia gen. nov.: implications for the evolution of diazotrophy and nodulation in the Burkholderiaceae.</title>
        <authorList>
            <person name="Estrada-de los Santos P."/>
            <person name="Palmer M."/>
            <person name="Chavez-Ramirez B."/>
            <person name="Beukes C."/>
            <person name="Steenkamp E.T."/>
            <person name="Hirsch A.M."/>
            <person name="Manyaka P."/>
            <person name="Maluk M."/>
            <person name="Lafos M."/>
            <person name="Crook M."/>
            <person name="Gross E."/>
            <person name="Simon M.F."/>
            <person name="Bueno dos Reis Junior F."/>
            <person name="Poole P.S."/>
            <person name="Venter S.N."/>
            <person name="James E.K."/>
        </authorList>
    </citation>
    <scope>NUCLEOTIDE SEQUENCE [LARGE SCALE GENOMIC DNA]</scope>
    <source>
        <strain evidence="2 3">JPY 581</strain>
    </source>
</reference>
<dbReference type="EMBL" id="PNYC01000013">
    <property type="protein sequence ID" value="PMS34981.1"/>
    <property type="molecule type" value="Genomic_DNA"/>
</dbReference>
<evidence type="ECO:0000313" key="3">
    <source>
        <dbReference type="Proteomes" id="UP000235777"/>
    </source>
</evidence>
<dbReference type="STRING" id="863227.GCA_000373005_05645"/>
<protein>
    <submittedName>
        <fullName evidence="2">GNAT family N-acetyltransferase</fullName>
    </submittedName>
</protein>
<dbReference type="Pfam" id="PF00583">
    <property type="entry name" value="Acetyltransf_1"/>
    <property type="match status" value="1"/>
</dbReference>
<evidence type="ECO:0000259" key="1">
    <source>
        <dbReference type="PROSITE" id="PS51186"/>
    </source>
</evidence>
<dbReference type="CDD" id="cd04301">
    <property type="entry name" value="NAT_SF"/>
    <property type="match status" value="1"/>
</dbReference>
<keyword evidence="3" id="KW-1185">Reference proteome</keyword>
<gene>
    <name evidence="2" type="ORF">C0Z20_19685</name>
</gene>
<feature type="domain" description="N-acetyltransferase" evidence="1">
    <location>
        <begin position="1"/>
        <end position="151"/>
    </location>
</feature>
<dbReference type="RefSeq" id="WP_018444262.1">
    <property type="nucleotide sequence ID" value="NZ_KB890220.1"/>
</dbReference>
<name>A0A2N7X082_9BURK</name>
<accession>A0A2N7X082</accession>
<dbReference type="Proteomes" id="UP000235777">
    <property type="component" value="Unassembled WGS sequence"/>
</dbReference>
<dbReference type="GO" id="GO:0016747">
    <property type="term" value="F:acyltransferase activity, transferring groups other than amino-acyl groups"/>
    <property type="evidence" value="ECO:0007669"/>
    <property type="project" value="InterPro"/>
</dbReference>
<evidence type="ECO:0000313" key="2">
    <source>
        <dbReference type="EMBL" id="PMS34981.1"/>
    </source>
</evidence>
<dbReference type="InterPro" id="IPR000182">
    <property type="entry name" value="GNAT_dom"/>
</dbReference>
<keyword evidence="2" id="KW-0808">Transferase</keyword>
<sequence>MNVRELCEADLDLICRHREEMFREAGRSEEVLRTMTEHFRHWLAPRLRDGRYFGFMLMEDGKAVAGIGLMELDWPPHPLHPETDKRGYVLNVYVEPTSRKRGLARELMRMAEAEFAKRGVEYAILHATEQGRGLYSGLDWGTTTEMAKSIGLVQKNQN</sequence>
<proteinExistence type="predicted"/>
<dbReference type="InterPro" id="IPR016181">
    <property type="entry name" value="Acyl_CoA_acyltransferase"/>
</dbReference>
<organism evidence="2 3">
    <name type="scientific">Trinickia symbiotica</name>
    <dbReference type="NCBI Taxonomy" id="863227"/>
    <lineage>
        <taxon>Bacteria</taxon>
        <taxon>Pseudomonadati</taxon>
        <taxon>Pseudomonadota</taxon>
        <taxon>Betaproteobacteria</taxon>
        <taxon>Burkholderiales</taxon>
        <taxon>Burkholderiaceae</taxon>
        <taxon>Trinickia</taxon>
    </lineage>
</organism>
<dbReference type="Gene3D" id="3.40.630.30">
    <property type="match status" value="1"/>
</dbReference>
<dbReference type="AlphaFoldDB" id="A0A2N7X082"/>
<dbReference type="SUPFAM" id="SSF55729">
    <property type="entry name" value="Acyl-CoA N-acyltransferases (Nat)"/>
    <property type="match status" value="1"/>
</dbReference>
<comment type="caution">
    <text evidence="2">The sequence shown here is derived from an EMBL/GenBank/DDBJ whole genome shotgun (WGS) entry which is preliminary data.</text>
</comment>